<dbReference type="Pfam" id="PF13622">
    <property type="entry name" value="4HBT_3"/>
    <property type="match status" value="1"/>
</dbReference>
<dbReference type="InterPro" id="IPR029069">
    <property type="entry name" value="HotDog_dom_sf"/>
</dbReference>
<evidence type="ECO:0000313" key="10">
    <source>
        <dbReference type="EMBL" id="TQL79547.1"/>
    </source>
</evidence>
<dbReference type="InterPro" id="IPR025652">
    <property type="entry name" value="TesB_C"/>
</dbReference>
<comment type="similarity">
    <text evidence="1">Belongs to the C/M/P thioester hydrolase family.</text>
</comment>
<protein>
    <recommendedName>
        <fullName evidence="6">Acyl-CoA thioesterase 2</fullName>
    </recommendedName>
    <alternativeName>
        <fullName evidence="7">Thioesterase II</fullName>
    </alternativeName>
</protein>
<keyword evidence="4" id="KW-0443">Lipid metabolism</keyword>
<keyword evidence="3" id="KW-0378">Hydrolase</keyword>
<dbReference type="EMBL" id="VFOW01000001">
    <property type="protein sequence ID" value="TQL79547.1"/>
    <property type="molecule type" value="Genomic_DNA"/>
</dbReference>
<dbReference type="Pfam" id="PF02551">
    <property type="entry name" value="Acyl_CoA_thio"/>
    <property type="match status" value="1"/>
</dbReference>
<dbReference type="PANTHER" id="PTHR11066:SF34">
    <property type="entry name" value="ACYL-COENZYME A THIOESTERASE 8"/>
    <property type="match status" value="1"/>
</dbReference>
<evidence type="ECO:0000313" key="11">
    <source>
        <dbReference type="Proteomes" id="UP000317043"/>
    </source>
</evidence>
<dbReference type="GO" id="GO:0009062">
    <property type="term" value="P:fatty acid catabolic process"/>
    <property type="evidence" value="ECO:0007669"/>
    <property type="project" value="TreeGrafter"/>
</dbReference>
<proteinExistence type="inferred from homology"/>
<keyword evidence="11" id="KW-1185">Reference proteome</keyword>
<dbReference type="InterPro" id="IPR049449">
    <property type="entry name" value="TesB_ACOT8-like_N"/>
</dbReference>
<dbReference type="InParanoid" id="A0A543B3Z7"/>
<feature type="domain" description="Acyl-CoA thioesterase-like N-terminal HotDog" evidence="9">
    <location>
        <begin position="39"/>
        <end position="115"/>
    </location>
</feature>
<dbReference type="Gene3D" id="2.40.160.210">
    <property type="entry name" value="Acyl-CoA thioesterase, double hotdog domain"/>
    <property type="match status" value="1"/>
</dbReference>
<evidence type="ECO:0000259" key="9">
    <source>
        <dbReference type="Pfam" id="PF13622"/>
    </source>
</evidence>
<feature type="domain" description="Acyl-CoA thioesterase 2 C-terminal" evidence="8">
    <location>
        <begin position="180"/>
        <end position="286"/>
    </location>
</feature>
<evidence type="ECO:0000256" key="7">
    <source>
        <dbReference type="ARBA" id="ARBA00079653"/>
    </source>
</evidence>
<dbReference type="CDD" id="cd03445">
    <property type="entry name" value="Thioesterase_II_repeat2"/>
    <property type="match status" value="1"/>
</dbReference>
<sequence>MNGLLTGQAAVDELLHVLDLERIEVNIFRGIGPQVSTPRVFGGQVAGQALIAAGRTVDSDRAVHSLHGYFVRPGDSTKPIVYQVDRIRDGRSFSVRRTQAFQNGQPIFFMSASFHVGETGLEHSEPAPQHVPPPEEVPTLPERLADHPDRLGIWSRTARPIDVRYIGESGFAASGERPAAHEQRVWMRAAGTLPDDPLIHVCVLTYASDLTLLDTVLNQHGQVWGPGGYLGTSLDHALWFHRPFRADEWFLYDSMSPSAAAGRGLATGRFFTRDGAHIASAVQEGLLREMPGTPPGVP</sequence>
<dbReference type="FunFam" id="2.40.160.210:FF:000001">
    <property type="entry name" value="Acyl-CoA thioesterase II"/>
    <property type="match status" value="1"/>
</dbReference>
<dbReference type="RefSeq" id="WP_142044936.1">
    <property type="nucleotide sequence ID" value="NZ_JBHTGS010000002.1"/>
</dbReference>
<evidence type="ECO:0000256" key="4">
    <source>
        <dbReference type="ARBA" id="ARBA00023098"/>
    </source>
</evidence>
<dbReference type="Proteomes" id="UP000317043">
    <property type="component" value="Unassembled WGS sequence"/>
</dbReference>
<gene>
    <name evidence="10" type="ORF">FB566_5156</name>
</gene>
<dbReference type="CDD" id="cd03444">
    <property type="entry name" value="Thioesterase_II_repeat1"/>
    <property type="match status" value="1"/>
</dbReference>
<dbReference type="GO" id="GO:0047617">
    <property type="term" value="F:fatty acyl-CoA hydrolase activity"/>
    <property type="evidence" value="ECO:0007669"/>
    <property type="project" value="UniProtKB-EC"/>
</dbReference>
<dbReference type="InterPro" id="IPR003703">
    <property type="entry name" value="Acyl_CoA_thio"/>
</dbReference>
<evidence type="ECO:0000256" key="5">
    <source>
        <dbReference type="ARBA" id="ARBA00050943"/>
    </source>
</evidence>
<evidence type="ECO:0000259" key="8">
    <source>
        <dbReference type="Pfam" id="PF02551"/>
    </source>
</evidence>
<comment type="catalytic activity">
    <reaction evidence="5">
        <text>a fatty acyl-CoA + H2O = a fatty acid + CoA + H(+)</text>
        <dbReference type="Rhea" id="RHEA:16781"/>
        <dbReference type="ChEBI" id="CHEBI:15377"/>
        <dbReference type="ChEBI" id="CHEBI:15378"/>
        <dbReference type="ChEBI" id="CHEBI:28868"/>
        <dbReference type="ChEBI" id="CHEBI:57287"/>
        <dbReference type="ChEBI" id="CHEBI:77636"/>
        <dbReference type="EC" id="3.1.2.20"/>
    </reaction>
    <physiologicalReaction direction="left-to-right" evidence="5">
        <dbReference type="Rhea" id="RHEA:16782"/>
    </physiologicalReaction>
</comment>
<name>A0A543B3Z7_9ACTN</name>
<dbReference type="AlphaFoldDB" id="A0A543B3Z7"/>
<reference evidence="10 11" key="1">
    <citation type="submission" date="2019-06" db="EMBL/GenBank/DDBJ databases">
        <title>Sequencing the genomes of 1000 actinobacteria strains.</title>
        <authorList>
            <person name="Klenk H.-P."/>
        </authorList>
    </citation>
    <scope>NUCLEOTIDE SEQUENCE [LARGE SCALE GENOMIC DNA]</scope>
    <source>
        <strain evidence="10 11">DSM 45928</strain>
    </source>
</reference>
<organism evidence="10 11">
    <name type="scientific">Stackebrandtia endophytica</name>
    <dbReference type="NCBI Taxonomy" id="1496996"/>
    <lineage>
        <taxon>Bacteria</taxon>
        <taxon>Bacillati</taxon>
        <taxon>Actinomycetota</taxon>
        <taxon>Actinomycetes</taxon>
        <taxon>Glycomycetales</taxon>
        <taxon>Glycomycetaceae</taxon>
        <taxon>Stackebrandtia</taxon>
    </lineage>
</organism>
<evidence type="ECO:0000256" key="2">
    <source>
        <dbReference type="ARBA" id="ARBA00011881"/>
    </source>
</evidence>
<dbReference type="PANTHER" id="PTHR11066">
    <property type="entry name" value="ACYL-COA THIOESTERASE"/>
    <property type="match status" value="1"/>
</dbReference>
<evidence type="ECO:0000256" key="6">
    <source>
        <dbReference type="ARBA" id="ARBA00071120"/>
    </source>
</evidence>
<accession>A0A543B3Z7</accession>
<dbReference type="OrthoDB" id="9781019at2"/>
<dbReference type="SUPFAM" id="SSF54637">
    <property type="entry name" value="Thioesterase/thiol ester dehydrase-isomerase"/>
    <property type="match status" value="2"/>
</dbReference>
<dbReference type="FunCoup" id="A0A543B3Z7">
    <property type="interactions" value="124"/>
</dbReference>
<dbReference type="GO" id="GO:0006637">
    <property type="term" value="P:acyl-CoA metabolic process"/>
    <property type="evidence" value="ECO:0007669"/>
    <property type="project" value="InterPro"/>
</dbReference>
<comment type="caution">
    <text evidence="10">The sequence shown here is derived from an EMBL/GenBank/DDBJ whole genome shotgun (WGS) entry which is preliminary data.</text>
</comment>
<dbReference type="InterPro" id="IPR042171">
    <property type="entry name" value="Acyl-CoA_hotdog"/>
</dbReference>
<comment type="subunit">
    <text evidence="2">Homotetramer.</text>
</comment>
<evidence type="ECO:0000256" key="1">
    <source>
        <dbReference type="ARBA" id="ARBA00006538"/>
    </source>
</evidence>
<evidence type="ECO:0000256" key="3">
    <source>
        <dbReference type="ARBA" id="ARBA00022801"/>
    </source>
</evidence>